<dbReference type="Proteomes" id="UP001172728">
    <property type="component" value="Unassembled WGS sequence"/>
</dbReference>
<comment type="caution">
    <text evidence="4">The sequence shown here is derived from an EMBL/GenBank/DDBJ whole genome shotgun (WGS) entry which is preliminary data.</text>
</comment>
<dbReference type="InterPro" id="IPR003615">
    <property type="entry name" value="HNH_nuc"/>
</dbReference>
<dbReference type="Pfam" id="PF02720">
    <property type="entry name" value="DUF222"/>
    <property type="match status" value="1"/>
</dbReference>
<dbReference type="SMART" id="SM00507">
    <property type="entry name" value="HNHc"/>
    <property type="match status" value="1"/>
</dbReference>
<dbReference type="Pfam" id="PF01844">
    <property type="entry name" value="HNH"/>
    <property type="match status" value="1"/>
</dbReference>
<dbReference type="InterPro" id="IPR002711">
    <property type="entry name" value="HNH"/>
</dbReference>
<dbReference type="RefSeq" id="WP_301134218.1">
    <property type="nucleotide sequence ID" value="NZ_JAUHPW010000007.1"/>
</dbReference>
<name>A0ABT8GC33_9MICO</name>
<evidence type="ECO:0000259" key="3">
    <source>
        <dbReference type="SMART" id="SM00507"/>
    </source>
</evidence>
<dbReference type="InterPro" id="IPR003870">
    <property type="entry name" value="DUF222"/>
</dbReference>
<feature type="region of interest" description="Disordered" evidence="2">
    <location>
        <begin position="101"/>
        <end position="150"/>
    </location>
</feature>
<gene>
    <name evidence="4" type="ORF">QQX09_10195</name>
</gene>
<comment type="similarity">
    <text evidence="1">Belongs to the Rv1128c/1148c/1588c/1702c/1945/3466 family.</text>
</comment>
<evidence type="ECO:0000256" key="2">
    <source>
        <dbReference type="SAM" id="MobiDB-lite"/>
    </source>
</evidence>
<keyword evidence="5" id="KW-1185">Reference proteome</keyword>
<feature type="compositionally biased region" description="Acidic residues" evidence="2">
    <location>
        <begin position="112"/>
        <end position="131"/>
    </location>
</feature>
<dbReference type="CDD" id="cd00085">
    <property type="entry name" value="HNHc"/>
    <property type="match status" value="1"/>
</dbReference>
<evidence type="ECO:0000256" key="1">
    <source>
        <dbReference type="ARBA" id="ARBA00023450"/>
    </source>
</evidence>
<accession>A0ABT8GC33</accession>
<sequence length="501" mass="53392">MAISTARLETSVAGARELDGTDPGALSKDALLDGEAVAAAIMAAAKVVYASFAAEISLRSTGGAIGLARQEGYASAERMIGSRAGVSPAEARRLIEAGLAMLPPEPTPDPGPDPDPEDTPDPSPDDPDEGSGEGSGDGPDDDEDQDEAPLSPVGEALRAGLIGPEAASLIVQTLEGMDDETAMDVEERLVKKAFRLDIPDLRRACQREREEYDHARFLADERRRREARHLLVRQDADGMVTLTGRFDAATALPIVAWLDAQVKDSFQRRRDRELDDNRTAGQVRADALADLAQHGLDCSSMTTGVKTTVVVHVDLEDLRRGAGLVETEHLSTRLSIESLRAMLADAGVIPAVMGGPSVPLDLGRRERLFTRYQKIALARRDGGCAWCGRPPAWCDAHHILDWSKGGRTDLSNGVLLCRSCHVQLHATGWEIVVRDGQVWFIPPPDVDPSREPRLGGSARVSSGDPDLGSGARSGNAPPVSPTASRGVRASTPTRGAPTGLF</sequence>
<feature type="compositionally biased region" description="Acidic residues" evidence="2">
    <location>
        <begin position="138"/>
        <end position="147"/>
    </location>
</feature>
<evidence type="ECO:0000313" key="5">
    <source>
        <dbReference type="Proteomes" id="UP001172728"/>
    </source>
</evidence>
<reference evidence="4" key="1">
    <citation type="submission" date="2023-06" db="EMBL/GenBank/DDBJ databases">
        <title>Sysu t00192.</title>
        <authorList>
            <person name="Gao L."/>
            <person name="Fang B.-Z."/>
            <person name="Li W.-J."/>
        </authorList>
    </citation>
    <scope>NUCLEOTIDE SEQUENCE</scope>
    <source>
        <strain evidence="4">SYSU T00192</strain>
    </source>
</reference>
<feature type="region of interest" description="Disordered" evidence="2">
    <location>
        <begin position="443"/>
        <end position="501"/>
    </location>
</feature>
<dbReference type="EMBL" id="JAUHPW010000007">
    <property type="protein sequence ID" value="MDN4476224.1"/>
    <property type="molecule type" value="Genomic_DNA"/>
</dbReference>
<organism evidence="4 5">
    <name type="scientific">Demequina litoralis</name>
    <dbReference type="NCBI Taxonomy" id="3051660"/>
    <lineage>
        <taxon>Bacteria</taxon>
        <taxon>Bacillati</taxon>
        <taxon>Actinomycetota</taxon>
        <taxon>Actinomycetes</taxon>
        <taxon>Micrococcales</taxon>
        <taxon>Demequinaceae</taxon>
        <taxon>Demequina</taxon>
    </lineage>
</organism>
<dbReference type="Gene3D" id="1.10.30.50">
    <property type="match status" value="1"/>
</dbReference>
<evidence type="ECO:0000313" key="4">
    <source>
        <dbReference type="EMBL" id="MDN4476224.1"/>
    </source>
</evidence>
<protein>
    <submittedName>
        <fullName evidence="4">DUF222 domain-containing protein</fullName>
    </submittedName>
</protein>
<feature type="domain" description="HNH nuclease" evidence="3">
    <location>
        <begin position="372"/>
        <end position="422"/>
    </location>
</feature>
<proteinExistence type="inferred from homology"/>